<dbReference type="AlphaFoldDB" id="A0AAV2E3W2"/>
<accession>A0AAV2E3W2</accession>
<gene>
    <name evidence="1" type="ORF">LTRI10_LOCUS22032</name>
</gene>
<reference evidence="1 2" key="1">
    <citation type="submission" date="2024-04" db="EMBL/GenBank/DDBJ databases">
        <authorList>
            <person name="Fracassetti M."/>
        </authorList>
    </citation>
    <scope>NUCLEOTIDE SEQUENCE [LARGE SCALE GENOMIC DNA]</scope>
</reference>
<organism evidence="1 2">
    <name type="scientific">Linum trigynum</name>
    <dbReference type="NCBI Taxonomy" id="586398"/>
    <lineage>
        <taxon>Eukaryota</taxon>
        <taxon>Viridiplantae</taxon>
        <taxon>Streptophyta</taxon>
        <taxon>Embryophyta</taxon>
        <taxon>Tracheophyta</taxon>
        <taxon>Spermatophyta</taxon>
        <taxon>Magnoliopsida</taxon>
        <taxon>eudicotyledons</taxon>
        <taxon>Gunneridae</taxon>
        <taxon>Pentapetalae</taxon>
        <taxon>rosids</taxon>
        <taxon>fabids</taxon>
        <taxon>Malpighiales</taxon>
        <taxon>Linaceae</taxon>
        <taxon>Linum</taxon>
    </lineage>
</organism>
<evidence type="ECO:0000313" key="2">
    <source>
        <dbReference type="Proteomes" id="UP001497516"/>
    </source>
</evidence>
<dbReference type="Proteomes" id="UP001497516">
    <property type="component" value="Chromosome 4"/>
</dbReference>
<proteinExistence type="predicted"/>
<name>A0AAV2E3W2_9ROSI</name>
<dbReference type="EMBL" id="OZ034817">
    <property type="protein sequence ID" value="CAL1380601.1"/>
    <property type="molecule type" value="Genomic_DNA"/>
</dbReference>
<keyword evidence="2" id="KW-1185">Reference proteome</keyword>
<evidence type="ECO:0000313" key="1">
    <source>
        <dbReference type="EMBL" id="CAL1380601.1"/>
    </source>
</evidence>
<sequence length="125" mass="14069">MDTSSAFFTRSISMTPPFKALSFLGSNLAGAVPFQFHPHTNAIWPYPNPANSLRRSSADESGPGRREQQRPWVMNFLAVPSFLSVWVVGDGIMQCEGRFGAIWSWKASADRFGAMTDVRERERER</sequence>
<protein>
    <submittedName>
        <fullName evidence="1">Uncharacterized protein</fullName>
    </submittedName>
</protein>